<keyword evidence="2" id="KW-1185">Reference proteome</keyword>
<dbReference type="Proteomes" id="UP000759131">
    <property type="component" value="Unassembled WGS sequence"/>
</dbReference>
<feature type="non-terminal residue" evidence="1">
    <location>
        <position position="1"/>
    </location>
</feature>
<protein>
    <submittedName>
        <fullName evidence="1">Uncharacterized protein</fullName>
    </submittedName>
</protein>
<organism evidence="1">
    <name type="scientific">Medioppia subpectinata</name>
    <dbReference type="NCBI Taxonomy" id="1979941"/>
    <lineage>
        <taxon>Eukaryota</taxon>
        <taxon>Metazoa</taxon>
        <taxon>Ecdysozoa</taxon>
        <taxon>Arthropoda</taxon>
        <taxon>Chelicerata</taxon>
        <taxon>Arachnida</taxon>
        <taxon>Acari</taxon>
        <taxon>Acariformes</taxon>
        <taxon>Sarcoptiformes</taxon>
        <taxon>Oribatida</taxon>
        <taxon>Brachypylina</taxon>
        <taxon>Oppioidea</taxon>
        <taxon>Oppiidae</taxon>
        <taxon>Medioppia</taxon>
    </lineage>
</organism>
<sequence>MARAVYSNRDIYLLDDPLSNCTPTLYSWSSSNTPLSGDCIDIHYNLST</sequence>
<dbReference type="EMBL" id="OC857741">
    <property type="protein sequence ID" value="CAD7625584.1"/>
    <property type="molecule type" value="Genomic_DNA"/>
</dbReference>
<dbReference type="EMBL" id="CAJPIZ010003166">
    <property type="protein sequence ID" value="CAG2106014.1"/>
    <property type="molecule type" value="Genomic_DNA"/>
</dbReference>
<reference evidence="1" key="1">
    <citation type="submission" date="2020-11" db="EMBL/GenBank/DDBJ databases">
        <authorList>
            <person name="Tran Van P."/>
        </authorList>
    </citation>
    <scope>NUCLEOTIDE SEQUENCE</scope>
</reference>
<proteinExistence type="predicted"/>
<evidence type="ECO:0000313" key="2">
    <source>
        <dbReference type="Proteomes" id="UP000759131"/>
    </source>
</evidence>
<accession>A0A7R9KM31</accession>
<name>A0A7R9KM31_9ACAR</name>
<dbReference type="AlphaFoldDB" id="A0A7R9KM31"/>
<gene>
    <name evidence="1" type="ORF">OSB1V03_LOCUS6018</name>
</gene>
<evidence type="ECO:0000313" key="1">
    <source>
        <dbReference type="EMBL" id="CAD7625584.1"/>
    </source>
</evidence>